<keyword evidence="9" id="KW-1185">Reference proteome</keyword>
<dbReference type="InterPro" id="IPR016177">
    <property type="entry name" value="DNA-bd_dom_sf"/>
</dbReference>
<dbReference type="FunFam" id="3.30.730.10:FF:000001">
    <property type="entry name" value="Ethylene-responsive transcription factor 2"/>
    <property type="match status" value="1"/>
</dbReference>
<dbReference type="GO" id="GO:0003700">
    <property type="term" value="F:DNA-binding transcription factor activity"/>
    <property type="evidence" value="ECO:0007669"/>
    <property type="project" value="InterPro"/>
</dbReference>
<evidence type="ECO:0000313" key="8">
    <source>
        <dbReference type="EMBL" id="RDY00142.1"/>
    </source>
</evidence>
<reference evidence="8" key="1">
    <citation type="submission" date="2018-05" db="EMBL/GenBank/DDBJ databases">
        <title>Draft genome of Mucuna pruriens seed.</title>
        <authorList>
            <person name="Nnadi N.E."/>
            <person name="Vos R."/>
            <person name="Hasami M.H."/>
            <person name="Devisetty U.K."/>
            <person name="Aguiy J.C."/>
        </authorList>
    </citation>
    <scope>NUCLEOTIDE SEQUENCE [LARGE SCALE GENOMIC DNA]</scope>
    <source>
        <strain evidence="8">JCA_2017</strain>
    </source>
</reference>
<dbReference type="PRINTS" id="PR00367">
    <property type="entry name" value="ETHRSPELEMNT"/>
</dbReference>
<dbReference type="AlphaFoldDB" id="A0A371HBI1"/>
<organism evidence="8 9">
    <name type="scientific">Mucuna pruriens</name>
    <name type="common">Velvet bean</name>
    <name type="synonym">Dolichos pruriens</name>
    <dbReference type="NCBI Taxonomy" id="157652"/>
    <lineage>
        <taxon>Eukaryota</taxon>
        <taxon>Viridiplantae</taxon>
        <taxon>Streptophyta</taxon>
        <taxon>Embryophyta</taxon>
        <taxon>Tracheophyta</taxon>
        <taxon>Spermatophyta</taxon>
        <taxon>Magnoliopsida</taxon>
        <taxon>eudicotyledons</taxon>
        <taxon>Gunneridae</taxon>
        <taxon>Pentapetalae</taxon>
        <taxon>rosids</taxon>
        <taxon>fabids</taxon>
        <taxon>Fabales</taxon>
        <taxon>Fabaceae</taxon>
        <taxon>Papilionoideae</taxon>
        <taxon>50 kb inversion clade</taxon>
        <taxon>NPAAA clade</taxon>
        <taxon>indigoferoid/millettioid clade</taxon>
        <taxon>Phaseoleae</taxon>
        <taxon>Mucuna</taxon>
    </lineage>
</organism>
<feature type="compositionally biased region" description="Low complexity" evidence="6">
    <location>
        <begin position="82"/>
        <end position="101"/>
    </location>
</feature>
<comment type="caution">
    <text evidence="8">The sequence shown here is derived from an EMBL/GenBank/DDBJ whole genome shotgun (WGS) entry which is preliminary data.</text>
</comment>
<dbReference type="Pfam" id="PF00847">
    <property type="entry name" value="AP2"/>
    <property type="match status" value="1"/>
</dbReference>
<protein>
    <submittedName>
        <fullName evidence="8">Pathogenesis-related protein transcriptional activator PTI6</fullName>
    </submittedName>
</protein>
<evidence type="ECO:0000313" key="9">
    <source>
        <dbReference type="Proteomes" id="UP000257109"/>
    </source>
</evidence>
<dbReference type="InterPro" id="IPR050913">
    <property type="entry name" value="AP2/ERF_ERF"/>
</dbReference>
<dbReference type="OrthoDB" id="682005at2759"/>
<name>A0A371HBI1_MUCPR</name>
<dbReference type="GO" id="GO:0003677">
    <property type="term" value="F:DNA binding"/>
    <property type="evidence" value="ECO:0007669"/>
    <property type="project" value="UniProtKB-KW"/>
</dbReference>
<evidence type="ECO:0000256" key="1">
    <source>
        <dbReference type="ARBA" id="ARBA00004123"/>
    </source>
</evidence>
<dbReference type="PANTHER" id="PTHR31194">
    <property type="entry name" value="SHN SHINE , DNA BINDING / TRANSCRIPTION FACTOR"/>
    <property type="match status" value="1"/>
</dbReference>
<keyword evidence="5" id="KW-0539">Nucleus</keyword>
<evidence type="ECO:0000256" key="4">
    <source>
        <dbReference type="ARBA" id="ARBA00023163"/>
    </source>
</evidence>
<gene>
    <name evidence="8" type="primary">PTI6</name>
    <name evidence="8" type="ORF">CR513_16704</name>
</gene>
<dbReference type="PANTHER" id="PTHR31194:SF166">
    <property type="entry name" value="PATHOGENESIS-RELATED GENES TRANSCRIPTIONAL ACTIVATOR PTI6"/>
    <property type="match status" value="1"/>
</dbReference>
<dbReference type="Proteomes" id="UP000257109">
    <property type="component" value="Unassembled WGS sequence"/>
</dbReference>
<dbReference type="Gene3D" id="3.30.730.10">
    <property type="entry name" value="AP2/ERF domain"/>
    <property type="match status" value="1"/>
</dbReference>
<dbReference type="InterPro" id="IPR001471">
    <property type="entry name" value="AP2/ERF_dom"/>
</dbReference>
<dbReference type="GO" id="GO:0005634">
    <property type="term" value="C:nucleus"/>
    <property type="evidence" value="ECO:0007669"/>
    <property type="project" value="UniProtKB-SubCell"/>
</dbReference>
<dbReference type="EMBL" id="QJKJ01003062">
    <property type="protein sequence ID" value="RDY00142.1"/>
    <property type="molecule type" value="Genomic_DNA"/>
</dbReference>
<dbReference type="SUPFAM" id="SSF54171">
    <property type="entry name" value="DNA-binding domain"/>
    <property type="match status" value="1"/>
</dbReference>
<dbReference type="SMART" id="SM00380">
    <property type="entry name" value="AP2"/>
    <property type="match status" value="1"/>
</dbReference>
<evidence type="ECO:0000256" key="3">
    <source>
        <dbReference type="ARBA" id="ARBA00023125"/>
    </source>
</evidence>
<evidence type="ECO:0000256" key="5">
    <source>
        <dbReference type="ARBA" id="ARBA00023242"/>
    </source>
</evidence>
<dbReference type="CDD" id="cd00018">
    <property type="entry name" value="AP2"/>
    <property type="match status" value="1"/>
</dbReference>
<evidence type="ECO:0000256" key="2">
    <source>
        <dbReference type="ARBA" id="ARBA00023015"/>
    </source>
</evidence>
<feature type="non-terminal residue" evidence="8">
    <location>
        <position position="1"/>
    </location>
</feature>
<dbReference type="PIRSF" id="PIRSF038123">
    <property type="entry name" value="PTI6"/>
    <property type="match status" value="1"/>
</dbReference>
<accession>A0A371HBI1</accession>
<feature type="region of interest" description="Disordered" evidence="6">
    <location>
        <begin position="1"/>
        <end position="21"/>
    </location>
</feature>
<feature type="domain" description="AP2/ERF" evidence="7">
    <location>
        <begin position="118"/>
        <end position="175"/>
    </location>
</feature>
<keyword evidence="2" id="KW-0805">Transcription regulation</keyword>
<evidence type="ECO:0000256" key="6">
    <source>
        <dbReference type="SAM" id="MobiDB-lite"/>
    </source>
</evidence>
<sequence>MTHSHQPTLNLHPFIPQTSSSNFDANPLCITSKKPQPPHKKLLRVILTDHDATDSDSSADDENPPKLQRLKRKITHITINLPFSSESQTPTPSSSSSPDPTRFIRPEKRPAAPRRRSKFRGVRQRPWGRWTAEIRDPTRRKRVWLGTFDTAEEAAAVYDEAAVKLKGPNAVTNFPLSTAGNTADDPPPLEAALSGDGFSSPTSVLAYCDGESTPFDGFRYGAVDAFGFDIDAPFSLTDVNSGVLSRRFGKEEFGEFDPDEFLTWPKLPIKLIVDNGYDQNRLKRHYDGV</sequence>
<evidence type="ECO:0000259" key="7">
    <source>
        <dbReference type="PROSITE" id="PS51032"/>
    </source>
</evidence>
<dbReference type="PROSITE" id="PS51032">
    <property type="entry name" value="AP2_ERF"/>
    <property type="match status" value="1"/>
</dbReference>
<keyword evidence="4" id="KW-0804">Transcription</keyword>
<comment type="subcellular location">
    <subcellularLocation>
        <location evidence="1">Nucleus</location>
    </subcellularLocation>
</comment>
<feature type="region of interest" description="Disordered" evidence="6">
    <location>
        <begin position="80"/>
        <end position="123"/>
    </location>
</feature>
<dbReference type="STRING" id="157652.A0A371HBI1"/>
<proteinExistence type="predicted"/>
<dbReference type="InterPro" id="IPR036955">
    <property type="entry name" value="AP2/ERF_dom_sf"/>
</dbReference>
<keyword evidence="3" id="KW-0238">DNA-binding</keyword>
<feature type="compositionally biased region" description="Basic residues" evidence="6">
    <location>
        <begin position="111"/>
        <end position="123"/>
    </location>
</feature>